<dbReference type="AlphaFoldDB" id="A0A4Y2K0W3"/>
<comment type="caution">
    <text evidence="1">The sequence shown here is derived from an EMBL/GenBank/DDBJ whole genome shotgun (WGS) entry which is preliminary data.</text>
</comment>
<evidence type="ECO:0000313" key="2">
    <source>
        <dbReference type="Proteomes" id="UP000499080"/>
    </source>
</evidence>
<proteinExistence type="predicted"/>
<dbReference type="Proteomes" id="UP000499080">
    <property type="component" value="Unassembled WGS sequence"/>
</dbReference>
<accession>A0A4Y2K0W3</accession>
<name>A0A4Y2K0W3_ARAVE</name>
<sequence>MGIPDSFLSQYQNVRNRNLRKVTATAFSYEPHLVTKQKNFNLMPSGSGSSSYFHHYSTSPLSTQWRLGQIISLTSFHRSKAPSPGIPGRERVRTGE</sequence>
<evidence type="ECO:0000313" key="1">
    <source>
        <dbReference type="EMBL" id="GBM95984.1"/>
    </source>
</evidence>
<dbReference type="EMBL" id="BGPR01004107">
    <property type="protein sequence ID" value="GBM95984.1"/>
    <property type="molecule type" value="Genomic_DNA"/>
</dbReference>
<keyword evidence="2" id="KW-1185">Reference proteome</keyword>
<organism evidence="1 2">
    <name type="scientific">Araneus ventricosus</name>
    <name type="common">Orbweaver spider</name>
    <name type="synonym">Epeira ventricosa</name>
    <dbReference type="NCBI Taxonomy" id="182803"/>
    <lineage>
        <taxon>Eukaryota</taxon>
        <taxon>Metazoa</taxon>
        <taxon>Ecdysozoa</taxon>
        <taxon>Arthropoda</taxon>
        <taxon>Chelicerata</taxon>
        <taxon>Arachnida</taxon>
        <taxon>Araneae</taxon>
        <taxon>Araneomorphae</taxon>
        <taxon>Entelegynae</taxon>
        <taxon>Araneoidea</taxon>
        <taxon>Araneidae</taxon>
        <taxon>Araneus</taxon>
    </lineage>
</organism>
<protein>
    <submittedName>
        <fullName evidence="1">Uncharacterized protein</fullName>
    </submittedName>
</protein>
<reference evidence="1 2" key="1">
    <citation type="journal article" date="2019" name="Sci. Rep.">
        <title>Orb-weaving spider Araneus ventricosus genome elucidates the spidroin gene catalogue.</title>
        <authorList>
            <person name="Kono N."/>
            <person name="Nakamura H."/>
            <person name="Ohtoshi R."/>
            <person name="Moran D.A.P."/>
            <person name="Shinohara A."/>
            <person name="Yoshida Y."/>
            <person name="Fujiwara M."/>
            <person name="Mori M."/>
            <person name="Tomita M."/>
            <person name="Arakawa K."/>
        </authorList>
    </citation>
    <scope>NUCLEOTIDE SEQUENCE [LARGE SCALE GENOMIC DNA]</scope>
</reference>
<gene>
    <name evidence="1" type="ORF">AVEN_38825_1</name>
</gene>